<gene>
    <name evidence="1" type="ORF">R54876_GBNLAHCA_01364</name>
</gene>
<dbReference type="Proteomes" id="UP001314241">
    <property type="component" value="Unassembled WGS sequence"/>
</dbReference>
<comment type="caution">
    <text evidence="1">The sequence shown here is derived from an EMBL/GenBank/DDBJ whole genome shotgun (WGS) entry which is preliminary data.</text>
</comment>
<evidence type="ECO:0000313" key="2">
    <source>
        <dbReference type="Proteomes" id="UP001314241"/>
    </source>
</evidence>
<evidence type="ECO:0000313" key="1">
    <source>
        <dbReference type="EMBL" id="CAK8054783.1"/>
    </source>
</evidence>
<dbReference type="InterPro" id="IPR021247">
    <property type="entry name" value="DUF2785"/>
</dbReference>
<dbReference type="RefSeq" id="WP_349642330.1">
    <property type="nucleotide sequence ID" value="NZ_CAWVOH010000003.1"/>
</dbReference>
<proteinExistence type="predicted"/>
<dbReference type="EMBL" id="CAWVOH010000003">
    <property type="protein sequence ID" value="CAK8054783.1"/>
    <property type="molecule type" value="Genomic_DNA"/>
</dbReference>
<sequence>MQYLAEIKSKLAELRDKSQKGLIFESLGELMTAIKDDVSYEKASPVILPDGGAEALEVIESYQEQWSHDKEGLHRHVIADEDLPLLLNQLASPQPKYRDTGAFFFLGGAVQNGHLTTDQMSWLTSEMVRDDQLFAHLLESQNQAAYQRSYSLALLALLLNENRIAEKPFVSKKLLDHIVDQVALIALMEADTRGFVDQKGWVHIFTHLSNVLNELFHINTLSRADKIFLMAALMANFRSLSTPLTMGEVTRIITTFMDLIKRHDIYAEYFLTNLKLWRKDIVNEPFVQTRQRWQQMYNRMQFFHEIIVCGEKEVPAAIMSYVLTTKNYLS</sequence>
<organism evidence="1 2">
    <name type="scientific">Eupransor demetentiae</name>
    <dbReference type="NCBI Taxonomy" id="3109584"/>
    <lineage>
        <taxon>Bacteria</taxon>
        <taxon>Bacillati</taxon>
        <taxon>Bacillota</taxon>
        <taxon>Bacilli</taxon>
        <taxon>Lactobacillales</taxon>
        <taxon>Lactobacillaceae</taxon>
        <taxon>Eupransor</taxon>
    </lineage>
</organism>
<accession>A0ABP0EU29</accession>
<name>A0ABP0EU29_9LACO</name>
<reference evidence="1 2" key="1">
    <citation type="submission" date="2024-01" db="EMBL/GenBank/DDBJ databases">
        <authorList>
            <person name="Botero Cardona J."/>
        </authorList>
    </citation>
    <scope>NUCLEOTIDE SEQUENCE [LARGE SCALE GENOMIC DNA]</scope>
    <source>
        <strain evidence="1 2">LMG 33000</strain>
    </source>
</reference>
<dbReference type="Pfam" id="PF10978">
    <property type="entry name" value="DUF2785"/>
    <property type="match status" value="1"/>
</dbReference>
<keyword evidence="2" id="KW-1185">Reference proteome</keyword>
<protein>
    <recommendedName>
        <fullName evidence="3">DUF2785 domain-containing protein</fullName>
    </recommendedName>
</protein>
<evidence type="ECO:0008006" key="3">
    <source>
        <dbReference type="Google" id="ProtNLM"/>
    </source>
</evidence>